<evidence type="ECO:0000256" key="10">
    <source>
        <dbReference type="ARBA" id="ARBA00022989"/>
    </source>
</evidence>
<evidence type="ECO:0000256" key="16">
    <source>
        <dbReference type="SAM" id="Phobius"/>
    </source>
</evidence>
<sequence length="979" mass="109509">MPGLVAFKRRWETGSDDLVIPSFMMGMIHLILFIVIAVHLMTSSDLQRAEFNVEEMEMLNANASDIIKATCAIEIRDFSFGYLGLLITAVLIEIVIVGFSMQGTIMNPQPRKPLQYVIYVRLVLGLVEVAYTIFVAVKLTQTWKACESLRELYDVHAAIVGVNAVVIFIVILTAFCTFDSSGGSFYRFEKAVNERSSSTNINHMRSELNQKRQQFWKGAFAKCFCCRLGSSNAKAALDDVARIFGDFFRNQDLVPSDIVAGFILLRHKQQRSQEEIQKSDDNPIKEYMCGRPITENTIFMDHSNQTEAHEFSVMTYYCQYAVASYGPLMYMYSHMACGVCYLMEECMCGADRTSCCPATSNHHRPFASATIRKDTCCEWRTSAIRKTMLENGLRGDVDLVYVSWNNDLYKQPFFVAVDHKMKSIVVTIRGTLSDIDALTDIVATPMQIPECDSSWKAHKGIVQGAIYIRQQLLEEEMILSQAFGRDLSRGTRDYQLVIVGHSLGAGVAVILSISLKRRYPHLICYAYSPPGGLLSLAAMEGSKHYINTAVLGKDMITRTGIVQLERLRNEITSLLKATSLPKYRVILGNLVHTTQSRHKLLQHAVPMEEERNLVDHPGDNLTESCSDTSCSEDLYPPGKIIHIVYRKPTKDQNFCSKPSERNKYFAIESDNRNDFNELLISHKMVVHHFPNELLKAMKKVIKQSQIVADSRKYTESETLPVGGLTRNGKSRRSDLAEKPKEPVIEQPPAANIDHGFENIPLHQSPEQRATVPENIGDEPVVAPLARMDSFSESGSMLPTGFGVESPAAGSSLLVPSKSVDVIVEVDEQEANHNINNSNATGIDSPQVQETLPVGHNDRPAHSQSMVHHFGDYMDVVLTEPQSFSQNETAATSESRYSRSLSMPARPPVISAEPYSLDRNVVRRAQFEPNLIPKPPRTHSIKKTSRPDELPLSREYGSAPSSRITTPMTPSSPKSSEIKQ</sequence>
<comment type="cofactor">
    <cofactor evidence="1">
        <name>Ca(2+)</name>
        <dbReference type="ChEBI" id="CHEBI:29108"/>
    </cofactor>
</comment>
<feature type="compositionally biased region" description="Basic and acidic residues" evidence="15">
    <location>
        <begin position="731"/>
        <end position="741"/>
    </location>
</feature>
<dbReference type="GO" id="GO:0016298">
    <property type="term" value="F:lipase activity"/>
    <property type="evidence" value="ECO:0007669"/>
    <property type="project" value="TreeGrafter"/>
</dbReference>
<keyword evidence="6" id="KW-0479">Metal-binding</keyword>
<dbReference type="GO" id="GO:0005886">
    <property type="term" value="C:plasma membrane"/>
    <property type="evidence" value="ECO:0007669"/>
    <property type="project" value="UniProtKB-SubCell"/>
</dbReference>
<evidence type="ECO:0000256" key="3">
    <source>
        <dbReference type="ARBA" id="ARBA00022475"/>
    </source>
</evidence>
<feature type="transmembrane region" description="Helical" evidence="16">
    <location>
        <begin position="157"/>
        <end position="178"/>
    </location>
</feature>
<evidence type="ECO:0000256" key="11">
    <source>
        <dbReference type="ARBA" id="ARBA00023098"/>
    </source>
</evidence>
<dbReference type="Gene3D" id="3.40.50.1820">
    <property type="entry name" value="alpha/beta hydrolase"/>
    <property type="match status" value="1"/>
</dbReference>
<keyword evidence="9" id="KW-0442">Lipid degradation</keyword>
<evidence type="ECO:0000256" key="9">
    <source>
        <dbReference type="ARBA" id="ARBA00022963"/>
    </source>
</evidence>
<dbReference type="InterPro" id="IPR029058">
    <property type="entry name" value="AB_hydrolase_fold"/>
</dbReference>
<feature type="region of interest" description="Disordered" evidence="15">
    <location>
        <begin position="926"/>
        <end position="979"/>
    </location>
</feature>
<keyword evidence="8" id="KW-0106">Calcium</keyword>
<dbReference type="GO" id="GO:0046872">
    <property type="term" value="F:metal ion binding"/>
    <property type="evidence" value="ECO:0007669"/>
    <property type="project" value="UniProtKB-KW"/>
</dbReference>
<dbReference type="InterPro" id="IPR002921">
    <property type="entry name" value="Fungal_lipase-type"/>
</dbReference>
<feature type="compositionally biased region" description="Low complexity" evidence="15">
    <location>
        <begin position="964"/>
        <end position="979"/>
    </location>
</feature>
<gene>
    <name evidence="18" type="primary">Dagla</name>
</gene>
<feature type="region of interest" description="Disordered" evidence="15">
    <location>
        <begin position="882"/>
        <end position="910"/>
    </location>
</feature>
<dbReference type="PANTHER" id="PTHR45792">
    <property type="entry name" value="DIACYLGLYCEROL LIPASE HOMOLOG-RELATED"/>
    <property type="match status" value="1"/>
</dbReference>
<evidence type="ECO:0000256" key="6">
    <source>
        <dbReference type="ARBA" id="ARBA00022723"/>
    </source>
</evidence>
<protein>
    <recommendedName>
        <fullName evidence="14">sn-1-specific diacylglycerol lipase</fullName>
        <ecNumber evidence="14">3.1.1.116</ecNumber>
    </recommendedName>
</protein>
<keyword evidence="3" id="KW-1003">Cell membrane</keyword>
<keyword evidence="4" id="KW-0597">Phosphoprotein</keyword>
<organism evidence="18">
    <name type="scientific">Phallusia mammillata</name>
    <dbReference type="NCBI Taxonomy" id="59560"/>
    <lineage>
        <taxon>Eukaryota</taxon>
        <taxon>Metazoa</taxon>
        <taxon>Chordata</taxon>
        <taxon>Tunicata</taxon>
        <taxon>Ascidiacea</taxon>
        <taxon>Phlebobranchia</taxon>
        <taxon>Ascidiidae</taxon>
        <taxon>Phallusia</taxon>
    </lineage>
</organism>
<dbReference type="InterPro" id="IPR052214">
    <property type="entry name" value="DAG_Lipase-Related"/>
</dbReference>
<evidence type="ECO:0000256" key="4">
    <source>
        <dbReference type="ARBA" id="ARBA00022553"/>
    </source>
</evidence>
<comment type="catalytic activity">
    <reaction evidence="13">
        <text>a 1,2-diacyl-sn-glycerol + H2O = a 2-acylglycerol + a fatty acid + H(+)</text>
        <dbReference type="Rhea" id="RHEA:33275"/>
        <dbReference type="ChEBI" id="CHEBI:15377"/>
        <dbReference type="ChEBI" id="CHEBI:15378"/>
        <dbReference type="ChEBI" id="CHEBI:17389"/>
        <dbReference type="ChEBI" id="CHEBI:17815"/>
        <dbReference type="ChEBI" id="CHEBI:28868"/>
        <dbReference type="EC" id="3.1.1.116"/>
    </reaction>
    <physiologicalReaction direction="left-to-right" evidence="13">
        <dbReference type="Rhea" id="RHEA:33276"/>
    </physiologicalReaction>
</comment>
<evidence type="ECO:0000256" key="8">
    <source>
        <dbReference type="ARBA" id="ARBA00022837"/>
    </source>
</evidence>
<feature type="region of interest" description="Disordered" evidence="15">
    <location>
        <begin position="712"/>
        <end position="741"/>
    </location>
</feature>
<evidence type="ECO:0000256" key="2">
    <source>
        <dbReference type="ARBA" id="ARBA00004651"/>
    </source>
</evidence>
<dbReference type="Pfam" id="PF01764">
    <property type="entry name" value="Lipase_3"/>
    <property type="match status" value="1"/>
</dbReference>
<evidence type="ECO:0000256" key="12">
    <source>
        <dbReference type="ARBA" id="ARBA00023136"/>
    </source>
</evidence>
<dbReference type="EMBL" id="LR784350">
    <property type="protein sequence ID" value="CAB3236194.1"/>
    <property type="molecule type" value="mRNA"/>
</dbReference>
<dbReference type="SUPFAM" id="SSF53474">
    <property type="entry name" value="alpha/beta-Hydrolases"/>
    <property type="match status" value="1"/>
</dbReference>
<comment type="subcellular location">
    <subcellularLocation>
        <location evidence="2">Cell membrane</location>
        <topology evidence="2">Multi-pass membrane protein</topology>
    </subcellularLocation>
</comment>
<keyword evidence="5 16" id="KW-0812">Transmembrane</keyword>
<evidence type="ECO:0000256" key="13">
    <source>
        <dbReference type="ARBA" id="ARBA00024531"/>
    </source>
</evidence>
<evidence type="ECO:0000256" key="5">
    <source>
        <dbReference type="ARBA" id="ARBA00022692"/>
    </source>
</evidence>
<feature type="transmembrane region" description="Helical" evidence="16">
    <location>
        <begin position="82"/>
        <end position="104"/>
    </location>
</feature>
<evidence type="ECO:0000256" key="15">
    <source>
        <dbReference type="SAM" id="MobiDB-lite"/>
    </source>
</evidence>
<keyword evidence="12 16" id="KW-0472">Membrane</keyword>
<dbReference type="EC" id="3.1.1.116" evidence="14"/>
<reference evidence="18" key="1">
    <citation type="submission" date="2020-04" db="EMBL/GenBank/DDBJ databases">
        <authorList>
            <person name="Neveu A P."/>
        </authorList>
    </citation>
    <scope>NUCLEOTIDE SEQUENCE</scope>
    <source>
        <tissue evidence="18">Whole embryo</tissue>
    </source>
</reference>
<evidence type="ECO:0000259" key="17">
    <source>
        <dbReference type="Pfam" id="PF01764"/>
    </source>
</evidence>
<feature type="domain" description="Fungal lipase-type" evidence="17">
    <location>
        <begin position="425"/>
        <end position="558"/>
    </location>
</feature>
<name>A0A6F9D9X7_9ASCI</name>
<keyword evidence="11" id="KW-0443">Lipid metabolism</keyword>
<feature type="transmembrane region" description="Helical" evidence="16">
    <location>
        <begin position="18"/>
        <end position="41"/>
    </location>
</feature>
<keyword evidence="10 16" id="KW-1133">Transmembrane helix</keyword>
<evidence type="ECO:0000256" key="7">
    <source>
        <dbReference type="ARBA" id="ARBA00022801"/>
    </source>
</evidence>
<evidence type="ECO:0000256" key="14">
    <source>
        <dbReference type="ARBA" id="ARBA00026104"/>
    </source>
</evidence>
<dbReference type="PANTHER" id="PTHR45792:SF8">
    <property type="entry name" value="DIACYLGLYCEROL LIPASE-ALPHA"/>
    <property type="match status" value="1"/>
</dbReference>
<proteinExistence type="evidence at transcript level"/>
<dbReference type="GO" id="GO:0046340">
    <property type="term" value="P:diacylglycerol catabolic process"/>
    <property type="evidence" value="ECO:0007669"/>
    <property type="project" value="TreeGrafter"/>
</dbReference>
<dbReference type="AlphaFoldDB" id="A0A6F9D9X7"/>
<keyword evidence="7" id="KW-0378">Hydrolase</keyword>
<evidence type="ECO:0000256" key="1">
    <source>
        <dbReference type="ARBA" id="ARBA00001913"/>
    </source>
</evidence>
<dbReference type="CDD" id="cd00519">
    <property type="entry name" value="Lipase_3"/>
    <property type="match status" value="1"/>
</dbReference>
<feature type="compositionally biased region" description="Polar residues" evidence="15">
    <location>
        <begin position="882"/>
        <end position="900"/>
    </location>
</feature>
<evidence type="ECO:0000313" key="18">
    <source>
        <dbReference type="EMBL" id="CAB3236194.1"/>
    </source>
</evidence>
<feature type="transmembrane region" description="Helical" evidence="16">
    <location>
        <begin position="116"/>
        <end position="137"/>
    </location>
</feature>
<dbReference type="GO" id="GO:0019369">
    <property type="term" value="P:arachidonate metabolic process"/>
    <property type="evidence" value="ECO:0007669"/>
    <property type="project" value="TreeGrafter"/>
</dbReference>
<accession>A0A6F9D9X7</accession>